<dbReference type="EMBL" id="CP032317">
    <property type="protein sequence ID" value="AYA37634.1"/>
    <property type="molecule type" value="Genomic_DNA"/>
</dbReference>
<proteinExistence type="predicted"/>
<evidence type="ECO:0000313" key="2">
    <source>
        <dbReference type="EMBL" id="AYA37634.1"/>
    </source>
</evidence>
<organism evidence="2 3">
    <name type="scientific">Hymenobacter oligotrophus</name>
    <dbReference type="NCBI Taxonomy" id="2319843"/>
    <lineage>
        <taxon>Bacteria</taxon>
        <taxon>Pseudomonadati</taxon>
        <taxon>Bacteroidota</taxon>
        <taxon>Cytophagia</taxon>
        <taxon>Cytophagales</taxon>
        <taxon>Hymenobacteraceae</taxon>
        <taxon>Hymenobacter</taxon>
    </lineage>
</organism>
<keyword evidence="3" id="KW-1185">Reference proteome</keyword>
<accession>A0A3B7R0N3</accession>
<dbReference type="Proteomes" id="UP000262802">
    <property type="component" value="Chromosome"/>
</dbReference>
<feature type="region of interest" description="Disordered" evidence="1">
    <location>
        <begin position="136"/>
        <end position="167"/>
    </location>
</feature>
<reference evidence="2 3" key="1">
    <citation type="submission" date="2018-09" db="EMBL/GenBank/DDBJ databases">
        <title>Hymenobacter medium sp. nov., isolated from R2A medium.</title>
        <authorList>
            <person name="Yingchao G."/>
        </authorList>
    </citation>
    <scope>NUCLEOTIDE SEQUENCE [LARGE SCALE GENOMIC DNA]</scope>
    <source>
        <strain evidence="3">sh-6</strain>
    </source>
</reference>
<name>A0A3B7R0N3_9BACT</name>
<dbReference type="PROSITE" id="PS51257">
    <property type="entry name" value="PROKAR_LIPOPROTEIN"/>
    <property type="match status" value="1"/>
</dbReference>
<dbReference type="AlphaFoldDB" id="A0A3B7R0N3"/>
<sequence>MKNTLLLFASAATLALSTACNRDKPAAVDAAATPSADTAVVVDDDADLTIYQDQANRTADQVSADLGVTDTAKVRRFRNTYYTRAQRLGDLDAQYETDTAGRYAATRQIDADTDTEVRTILSDDAQYRTYETNRSRYYGSGTNSGTASTTTVTTTTTTETAARPARRRKPRIVKYENENGEVKIVYANGTTVKIDKDGDRKVEYANGTKVKRDADDGQVKVKN</sequence>
<evidence type="ECO:0008006" key="4">
    <source>
        <dbReference type="Google" id="ProtNLM"/>
    </source>
</evidence>
<evidence type="ECO:0000256" key="1">
    <source>
        <dbReference type="SAM" id="MobiDB-lite"/>
    </source>
</evidence>
<dbReference type="RefSeq" id="WP_119445200.1">
    <property type="nucleotide sequence ID" value="NZ_CP032317.1"/>
</dbReference>
<gene>
    <name evidence="2" type="ORF">D3Y59_11605</name>
</gene>
<protein>
    <recommendedName>
        <fullName evidence="4">Centromere protein J C-terminal domain-containing protein</fullName>
    </recommendedName>
</protein>
<dbReference type="OrthoDB" id="881647at2"/>
<dbReference type="KEGG" id="hyh:D3Y59_11605"/>
<feature type="compositionally biased region" description="Low complexity" evidence="1">
    <location>
        <begin position="139"/>
        <end position="162"/>
    </location>
</feature>
<evidence type="ECO:0000313" key="3">
    <source>
        <dbReference type="Proteomes" id="UP000262802"/>
    </source>
</evidence>